<comment type="caution">
    <text evidence="13">The sequence shown here is derived from an EMBL/GenBank/DDBJ whole genome shotgun (WGS) entry which is preliminary data.</text>
</comment>
<dbReference type="FunFam" id="3.30.63.10:FF:000002">
    <property type="entry name" value="Guanylate kinase 1"/>
    <property type="match status" value="1"/>
</dbReference>
<comment type="subcellular location">
    <subcellularLocation>
        <location evidence="11">Cytoplasm</location>
    </subcellularLocation>
</comment>
<evidence type="ECO:0000256" key="8">
    <source>
        <dbReference type="ARBA" id="ARBA00022840"/>
    </source>
</evidence>
<dbReference type="SMART" id="SM00072">
    <property type="entry name" value="GuKc"/>
    <property type="match status" value="1"/>
</dbReference>
<dbReference type="Pfam" id="PF00625">
    <property type="entry name" value="Guanylate_kin"/>
    <property type="match status" value="1"/>
</dbReference>
<dbReference type="PROSITE" id="PS50052">
    <property type="entry name" value="GUANYLATE_KINASE_2"/>
    <property type="match status" value="1"/>
</dbReference>
<dbReference type="Proteomes" id="UP001065549">
    <property type="component" value="Unassembled WGS sequence"/>
</dbReference>
<protein>
    <recommendedName>
        <fullName evidence="4 11">Guanylate kinase</fullName>
        <ecNumber evidence="3 11">2.7.4.8</ecNumber>
    </recommendedName>
    <alternativeName>
        <fullName evidence="9 11">GMP kinase</fullName>
    </alternativeName>
</protein>
<evidence type="ECO:0000256" key="7">
    <source>
        <dbReference type="ARBA" id="ARBA00022777"/>
    </source>
</evidence>
<dbReference type="InterPro" id="IPR017665">
    <property type="entry name" value="Guanylate_kinase"/>
</dbReference>
<evidence type="ECO:0000256" key="5">
    <source>
        <dbReference type="ARBA" id="ARBA00022679"/>
    </source>
</evidence>
<dbReference type="GO" id="GO:0005829">
    <property type="term" value="C:cytosol"/>
    <property type="evidence" value="ECO:0007669"/>
    <property type="project" value="TreeGrafter"/>
</dbReference>
<comment type="catalytic activity">
    <reaction evidence="10 11">
        <text>GMP + ATP = GDP + ADP</text>
        <dbReference type="Rhea" id="RHEA:20780"/>
        <dbReference type="ChEBI" id="CHEBI:30616"/>
        <dbReference type="ChEBI" id="CHEBI:58115"/>
        <dbReference type="ChEBI" id="CHEBI:58189"/>
        <dbReference type="ChEBI" id="CHEBI:456216"/>
        <dbReference type="EC" id="2.7.4.8"/>
    </reaction>
</comment>
<evidence type="ECO:0000256" key="1">
    <source>
        <dbReference type="ARBA" id="ARBA00003531"/>
    </source>
</evidence>
<dbReference type="GO" id="GO:0004385">
    <property type="term" value="F:GMP kinase activity"/>
    <property type="evidence" value="ECO:0007669"/>
    <property type="project" value="UniProtKB-UniRule"/>
</dbReference>
<dbReference type="RefSeq" id="WP_148395680.1">
    <property type="nucleotide sequence ID" value="NZ_JAJAGH010000001.1"/>
</dbReference>
<keyword evidence="5 11" id="KW-0808">Transferase</keyword>
<evidence type="ECO:0000259" key="12">
    <source>
        <dbReference type="PROSITE" id="PS50052"/>
    </source>
</evidence>
<sequence length="202" mass="23193">MHKGRLFVISGPSGAGKGTICKEILENENIRLSVSMTTREPRAGEMHGVNYFFVNEEEFKRIIEERGFLEYAQVYGNYYGTPKMEVMDMMNDGIDVVLEIDIQGALQIKEAYPEAVFIFILPPSMAELRKRITGRGSETEESLERRLGETLKEISYIDKYDYCVINGELKEAVDRVAAIIMAEHSRVSEDVYKIIERYKEEI</sequence>
<accession>A0A9J6QNB0</accession>
<keyword evidence="11" id="KW-0963">Cytoplasm</keyword>
<evidence type="ECO:0000256" key="10">
    <source>
        <dbReference type="ARBA" id="ARBA00048594"/>
    </source>
</evidence>
<proteinExistence type="inferred from homology"/>
<evidence type="ECO:0000256" key="4">
    <source>
        <dbReference type="ARBA" id="ARBA00016296"/>
    </source>
</evidence>
<comment type="function">
    <text evidence="1 11">Essential for recycling GMP and indirectly, cGMP.</text>
</comment>
<feature type="binding site" evidence="11">
    <location>
        <begin position="11"/>
        <end position="18"/>
    </location>
    <ligand>
        <name>ATP</name>
        <dbReference type="ChEBI" id="CHEBI:30616"/>
    </ligand>
</feature>
<comment type="similarity">
    <text evidence="2 11">Belongs to the guanylate kinase family.</text>
</comment>
<dbReference type="InterPro" id="IPR020590">
    <property type="entry name" value="Guanylate_kinase_CS"/>
</dbReference>
<gene>
    <name evidence="11 13" type="primary">gmk</name>
    <name evidence="13" type="ORF">OBO34_11030</name>
</gene>
<keyword evidence="6 11" id="KW-0547">Nucleotide-binding</keyword>
<evidence type="ECO:0000256" key="3">
    <source>
        <dbReference type="ARBA" id="ARBA00012961"/>
    </source>
</evidence>
<organism evidence="13 14">
    <name type="scientific">Hominibacterium faecale</name>
    <dbReference type="NCBI Taxonomy" id="2839743"/>
    <lineage>
        <taxon>Bacteria</taxon>
        <taxon>Bacillati</taxon>
        <taxon>Bacillota</taxon>
        <taxon>Clostridia</taxon>
        <taxon>Peptostreptococcales</taxon>
        <taxon>Anaerovoracaceae</taxon>
        <taxon>Hominibacterium</taxon>
    </lineage>
</organism>
<dbReference type="EMBL" id="JAOSHN010000004">
    <property type="protein sequence ID" value="MCU7378888.1"/>
    <property type="molecule type" value="Genomic_DNA"/>
</dbReference>
<dbReference type="PANTHER" id="PTHR23117">
    <property type="entry name" value="GUANYLATE KINASE-RELATED"/>
    <property type="match status" value="1"/>
</dbReference>
<keyword evidence="8 11" id="KW-0067">ATP-binding</keyword>
<dbReference type="EC" id="2.7.4.8" evidence="3 11"/>
<dbReference type="Gene3D" id="3.40.50.300">
    <property type="entry name" value="P-loop containing nucleotide triphosphate hydrolases"/>
    <property type="match status" value="1"/>
</dbReference>
<evidence type="ECO:0000256" key="9">
    <source>
        <dbReference type="ARBA" id="ARBA00030128"/>
    </source>
</evidence>
<dbReference type="NCBIfam" id="TIGR03263">
    <property type="entry name" value="guanyl_kin"/>
    <property type="match status" value="1"/>
</dbReference>
<dbReference type="InterPro" id="IPR008145">
    <property type="entry name" value="GK/Ca_channel_bsu"/>
</dbReference>
<feature type="domain" description="Guanylate kinase-like" evidence="12">
    <location>
        <begin position="4"/>
        <end position="181"/>
    </location>
</feature>
<evidence type="ECO:0000313" key="13">
    <source>
        <dbReference type="EMBL" id="MCU7378888.1"/>
    </source>
</evidence>
<dbReference type="InterPro" id="IPR008144">
    <property type="entry name" value="Guanylate_kin-like_dom"/>
</dbReference>
<dbReference type="CDD" id="cd00071">
    <property type="entry name" value="GMPK"/>
    <property type="match status" value="1"/>
</dbReference>
<dbReference type="AlphaFoldDB" id="A0A9J6QNB0"/>
<keyword evidence="14" id="KW-1185">Reference proteome</keyword>
<reference evidence="13" key="1">
    <citation type="submission" date="2022-09" db="EMBL/GenBank/DDBJ databases">
        <title>Culturomic study of gut microbiota in children with autism spectrum disorder.</title>
        <authorList>
            <person name="Efimov B.A."/>
            <person name="Chaplin A.V."/>
            <person name="Sokolova S.R."/>
            <person name="Pikina A.P."/>
            <person name="Korzhanova M."/>
            <person name="Belova V."/>
            <person name="Korostin D."/>
        </authorList>
    </citation>
    <scope>NUCLEOTIDE SEQUENCE</scope>
    <source>
        <strain evidence="13">ASD5510</strain>
    </source>
</reference>
<dbReference type="PROSITE" id="PS00856">
    <property type="entry name" value="GUANYLATE_KINASE_1"/>
    <property type="match status" value="1"/>
</dbReference>
<dbReference type="HAMAP" id="MF_00328">
    <property type="entry name" value="Guanylate_kinase"/>
    <property type="match status" value="1"/>
</dbReference>
<dbReference type="PANTHER" id="PTHR23117:SF13">
    <property type="entry name" value="GUANYLATE KINASE"/>
    <property type="match status" value="1"/>
</dbReference>
<evidence type="ECO:0000313" key="14">
    <source>
        <dbReference type="Proteomes" id="UP001065549"/>
    </source>
</evidence>
<evidence type="ECO:0000256" key="2">
    <source>
        <dbReference type="ARBA" id="ARBA00005790"/>
    </source>
</evidence>
<dbReference type="InterPro" id="IPR027417">
    <property type="entry name" value="P-loop_NTPase"/>
</dbReference>
<evidence type="ECO:0000256" key="11">
    <source>
        <dbReference type="HAMAP-Rule" id="MF_00328"/>
    </source>
</evidence>
<dbReference type="SUPFAM" id="SSF52540">
    <property type="entry name" value="P-loop containing nucleoside triphosphate hydrolases"/>
    <property type="match status" value="1"/>
</dbReference>
<name>A0A9J6QNB0_9FIRM</name>
<dbReference type="GO" id="GO:0005524">
    <property type="term" value="F:ATP binding"/>
    <property type="evidence" value="ECO:0007669"/>
    <property type="project" value="UniProtKB-UniRule"/>
</dbReference>
<evidence type="ECO:0000256" key="6">
    <source>
        <dbReference type="ARBA" id="ARBA00022741"/>
    </source>
</evidence>
<keyword evidence="7 11" id="KW-0418">Kinase</keyword>
<dbReference type="Gene3D" id="3.30.63.10">
    <property type="entry name" value="Guanylate Kinase phosphate binding domain"/>
    <property type="match status" value="1"/>
</dbReference>